<name>A0RWD9_CENSY</name>
<gene>
    <name evidence="1" type="ordered locus">CENSYa_1024</name>
</gene>
<dbReference type="AlphaFoldDB" id="A0RWD9"/>
<dbReference type="EnsemblBacteria" id="ABK77656">
    <property type="protein sequence ID" value="ABK77656"/>
    <property type="gene ID" value="CENSYa_1024"/>
</dbReference>
<dbReference type="EMBL" id="DP000238">
    <property type="protein sequence ID" value="ABK77656.1"/>
    <property type="molecule type" value="Genomic_DNA"/>
</dbReference>
<accession>A0RWD9</accession>
<proteinExistence type="predicted"/>
<dbReference type="Proteomes" id="UP000000758">
    <property type="component" value="Chromosome"/>
</dbReference>
<dbReference type="KEGG" id="csy:CENSYa_1024"/>
<dbReference type="STRING" id="414004.CENSYa_1024"/>
<sequence>MKRLHVLKIEIPKGPEEPFQLAVWGRHALELIRRILFCRSSSKRWLAEAVKIRFAALPRERTWFRDPAPKLLNVNL</sequence>
<protein>
    <submittedName>
        <fullName evidence="1">Uncharacterized protein</fullName>
    </submittedName>
</protein>
<organism evidence="1 2">
    <name type="scientific">Cenarchaeum symbiosum (strain A)</name>
    <dbReference type="NCBI Taxonomy" id="414004"/>
    <lineage>
        <taxon>Archaea</taxon>
        <taxon>Nitrososphaerota</taxon>
        <taxon>Candidatus Cenarchaeales</taxon>
        <taxon>Candidatus Cenarchaeaceae</taxon>
        <taxon>Candidatus Cenarchaeum</taxon>
    </lineage>
</organism>
<keyword evidence="2" id="KW-1185">Reference proteome</keyword>
<dbReference type="HOGENOM" id="CLU_2645703_0_0_2"/>
<evidence type="ECO:0000313" key="1">
    <source>
        <dbReference type="EMBL" id="ABK77656.1"/>
    </source>
</evidence>
<evidence type="ECO:0000313" key="2">
    <source>
        <dbReference type="Proteomes" id="UP000000758"/>
    </source>
</evidence>
<reference evidence="1 2" key="1">
    <citation type="journal article" date="2006" name="Proc. Natl. Acad. Sci. U.S.A.">
        <title>Genomic analysis of the uncultivated marine crenarchaeote Cenarchaeum symbiosum.</title>
        <authorList>
            <person name="Hallam S.J."/>
            <person name="Konstantinidis K.T."/>
            <person name="Putnam N."/>
            <person name="Schleper C."/>
            <person name="Watanabe Y."/>
            <person name="Sugahara J."/>
            <person name="Preston C."/>
            <person name="de la Torre J."/>
            <person name="Richardson P.M."/>
            <person name="DeLong E.F."/>
        </authorList>
    </citation>
    <scope>NUCLEOTIDE SEQUENCE [LARGE SCALE GENOMIC DNA]</scope>
    <source>
        <strain evidence="2">A</strain>
    </source>
</reference>